<dbReference type="Gene3D" id="2.60.220.50">
    <property type="match status" value="1"/>
</dbReference>
<reference evidence="13 14" key="1">
    <citation type="submission" date="2024-02" db="EMBL/GenBank/DDBJ databases">
        <title>Chromosome-scale genome assembly of the rough periwinkle Littorina saxatilis.</title>
        <authorList>
            <person name="De Jode A."/>
            <person name="Faria R."/>
            <person name="Formenti G."/>
            <person name="Sims Y."/>
            <person name="Smith T.P."/>
            <person name="Tracey A."/>
            <person name="Wood J.M.D."/>
            <person name="Zagrodzka Z.B."/>
            <person name="Johannesson K."/>
            <person name="Butlin R.K."/>
            <person name="Leder E.H."/>
        </authorList>
    </citation>
    <scope>NUCLEOTIDE SEQUENCE [LARGE SCALE GENOMIC DNA]</scope>
    <source>
        <strain evidence="13">Snail1</strain>
        <tissue evidence="13">Muscle</tissue>
    </source>
</reference>
<dbReference type="PROSITE" id="PS50221">
    <property type="entry name" value="GAIN_B"/>
    <property type="match status" value="1"/>
</dbReference>
<dbReference type="PRINTS" id="PR00249">
    <property type="entry name" value="GPCRSECRETIN"/>
</dbReference>
<dbReference type="EMBL" id="JBAMIC010000002">
    <property type="protein sequence ID" value="KAK7112934.1"/>
    <property type="molecule type" value="Genomic_DNA"/>
</dbReference>
<feature type="compositionally biased region" description="Low complexity" evidence="8">
    <location>
        <begin position="696"/>
        <end position="718"/>
    </location>
</feature>
<dbReference type="InterPro" id="IPR046338">
    <property type="entry name" value="GAIN_dom_sf"/>
</dbReference>
<accession>A0AAN9BWT5</accession>
<dbReference type="SUPFAM" id="SSF81321">
    <property type="entry name" value="Family A G protein-coupled receptor-like"/>
    <property type="match status" value="1"/>
</dbReference>
<feature type="signal peptide" evidence="10">
    <location>
        <begin position="1"/>
        <end position="21"/>
    </location>
</feature>
<evidence type="ECO:0000259" key="12">
    <source>
        <dbReference type="PROSITE" id="PS50261"/>
    </source>
</evidence>
<proteinExistence type="inferred from homology"/>
<dbReference type="Pfam" id="PF01825">
    <property type="entry name" value="GPS"/>
    <property type="match status" value="1"/>
</dbReference>
<keyword evidence="5 9" id="KW-0472">Membrane</keyword>
<dbReference type="SMART" id="SM00303">
    <property type="entry name" value="GPS"/>
    <property type="match status" value="1"/>
</dbReference>
<evidence type="ECO:0000256" key="7">
    <source>
        <dbReference type="ARBA" id="ARBA00023180"/>
    </source>
</evidence>
<keyword evidence="6" id="KW-1015">Disulfide bond</keyword>
<evidence type="ECO:0000256" key="8">
    <source>
        <dbReference type="SAM" id="MobiDB-lite"/>
    </source>
</evidence>
<keyword evidence="10" id="KW-0732">Signal</keyword>
<dbReference type="InterPro" id="IPR057244">
    <property type="entry name" value="GAIN_B"/>
</dbReference>
<feature type="domain" description="G-protein coupled receptors family 2 profile 2" evidence="12">
    <location>
        <begin position="433"/>
        <end position="679"/>
    </location>
</feature>
<comment type="similarity">
    <text evidence="2">Belongs to the G-protein coupled receptor 2 family. Adhesion G-protein coupled receptor (ADGR) subfamily.</text>
</comment>
<feature type="transmembrane region" description="Helical" evidence="9">
    <location>
        <begin position="432"/>
        <end position="457"/>
    </location>
</feature>
<evidence type="ECO:0000313" key="13">
    <source>
        <dbReference type="EMBL" id="KAK7112934.1"/>
    </source>
</evidence>
<evidence type="ECO:0000256" key="4">
    <source>
        <dbReference type="ARBA" id="ARBA00022989"/>
    </source>
</evidence>
<name>A0AAN9BWT5_9CAEN</name>
<evidence type="ECO:0000256" key="1">
    <source>
        <dbReference type="ARBA" id="ARBA00004141"/>
    </source>
</evidence>
<feature type="transmembrane region" description="Helical" evidence="9">
    <location>
        <begin position="469"/>
        <end position="489"/>
    </location>
</feature>
<dbReference type="InterPro" id="IPR000832">
    <property type="entry name" value="GPCR_2_secretin-like"/>
</dbReference>
<dbReference type="PANTHER" id="PTHR47767">
    <property type="entry name" value="ADHESION G PROTEIN-COUPLED RECEPTOR G7"/>
    <property type="match status" value="1"/>
</dbReference>
<keyword evidence="3 9" id="KW-0812">Transmembrane</keyword>
<feature type="transmembrane region" description="Helical" evidence="9">
    <location>
        <begin position="628"/>
        <end position="649"/>
    </location>
</feature>
<dbReference type="Gene3D" id="1.20.1070.10">
    <property type="entry name" value="Rhodopsin 7-helix transmembrane proteins"/>
    <property type="match status" value="1"/>
</dbReference>
<keyword evidence="14" id="KW-1185">Reference proteome</keyword>
<evidence type="ECO:0000256" key="5">
    <source>
        <dbReference type="ARBA" id="ARBA00023136"/>
    </source>
</evidence>
<dbReference type="AlphaFoldDB" id="A0AAN9BWT5"/>
<comment type="subcellular location">
    <subcellularLocation>
        <location evidence="1">Membrane</location>
        <topology evidence="1">Multi-pass membrane protein</topology>
    </subcellularLocation>
</comment>
<feature type="transmembrane region" description="Helical" evidence="9">
    <location>
        <begin position="655"/>
        <end position="677"/>
    </location>
</feature>
<dbReference type="GO" id="GO:0007166">
    <property type="term" value="P:cell surface receptor signaling pathway"/>
    <property type="evidence" value="ECO:0007669"/>
    <property type="project" value="InterPro"/>
</dbReference>
<evidence type="ECO:0000256" key="2">
    <source>
        <dbReference type="ARBA" id="ARBA00007343"/>
    </source>
</evidence>
<sequence>MRQLMGVLQILSVLMARVTQSQPDIPQQLASSGVCPNNRLYDPVSEKTYTIPETMVGQLFSSPQVCLANGLPYVTLECIENAFYAVQWSRFEPNQGCNFSDMITSSATASLKKLSSMDFIKESRTALYSTLLLIQDANNTLSAVDVIHITDIIQLSIAGSSRILNMDAKLVLDVTDIVLQVKDSILQESRRIGNATNRLIESLELLGDRTQVGKNHNLRLVKDSIALEVWDLTHMSGDLVIGLEHRLTNGVSSRFLRSDNLFTLLENDELDLNDTDVAIFLPGEFLKNVTEENPDQEVRLSMGVFADTALFGSGSLESRLPDKSGSHTLNSKVVSARISVNGTPITDLAGYNVTTVFLPHQTLTGAQHVRHTRCVFWNFDGAGGQAAWSDKGCTLQDNEFGKDVCQFNHLTNFAVLMDLYGQSELSEDHQRALSIISIVGLSLSISGLSLTVITFLRISKLRQGRRQQVLINLALAMLLSWIVFLGGFARRVHGNHVSCLAVAALLHYLILASFMWMLMEGVLAYLMLVKVFDASYSRFMVKAALFAWGLPIVPVAGVIAIDHELYHGGEKYCWMSRTPFYYAFLLPVAMVMLTNIVVYILVVASICRRRGLAAKASRSASSQRAVEIRASLSCFVVLGLSWVFAFLAIEDARVVFQYLFTITTSLQGFLIFLVFTARNADVKSFLRNLTVSRNPSTSTTTSSGSGSSSKAAVGTSTSRVNLGRK</sequence>
<dbReference type="InterPro" id="IPR017981">
    <property type="entry name" value="GPCR_2-like_7TM"/>
</dbReference>
<dbReference type="PANTHER" id="PTHR47767:SF1">
    <property type="entry name" value="ADHESION G PROTEIN-COUPLED RECEPTOR G7"/>
    <property type="match status" value="1"/>
</dbReference>
<evidence type="ECO:0000256" key="9">
    <source>
        <dbReference type="SAM" id="Phobius"/>
    </source>
</evidence>
<gene>
    <name evidence="13" type="ORF">V1264_012308</name>
</gene>
<evidence type="ECO:0000256" key="10">
    <source>
        <dbReference type="SAM" id="SignalP"/>
    </source>
</evidence>
<evidence type="ECO:0000256" key="3">
    <source>
        <dbReference type="ARBA" id="ARBA00022692"/>
    </source>
</evidence>
<evidence type="ECO:0000313" key="14">
    <source>
        <dbReference type="Proteomes" id="UP001374579"/>
    </source>
</evidence>
<dbReference type="FunFam" id="1.20.1070.10:FF:000058">
    <property type="entry name" value="Adhesion G protein-coupled receptor F5"/>
    <property type="match status" value="1"/>
</dbReference>
<dbReference type="PROSITE" id="PS50261">
    <property type="entry name" value="G_PROTEIN_RECEP_F2_4"/>
    <property type="match status" value="1"/>
</dbReference>
<feature type="region of interest" description="Disordered" evidence="8">
    <location>
        <begin position="693"/>
        <end position="725"/>
    </location>
</feature>
<keyword evidence="4 9" id="KW-1133">Transmembrane helix</keyword>
<protein>
    <submittedName>
        <fullName evidence="13">Uncharacterized protein</fullName>
    </submittedName>
</protein>
<evidence type="ECO:0000259" key="11">
    <source>
        <dbReference type="PROSITE" id="PS50221"/>
    </source>
</evidence>
<dbReference type="Pfam" id="PF00002">
    <property type="entry name" value="7tm_2"/>
    <property type="match status" value="1"/>
</dbReference>
<evidence type="ECO:0000256" key="6">
    <source>
        <dbReference type="ARBA" id="ARBA00023157"/>
    </source>
</evidence>
<comment type="caution">
    <text evidence="13">The sequence shown here is derived from an EMBL/GenBank/DDBJ whole genome shotgun (WGS) entry which is preliminary data.</text>
</comment>
<dbReference type="InterPro" id="IPR000203">
    <property type="entry name" value="GPS"/>
</dbReference>
<dbReference type="CDD" id="cd15040">
    <property type="entry name" value="7tmB2_Adhesion"/>
    <property type="match status" value="1"/>
</dbReference>
<feature type="transmembrane region" description="Helical" evidence="9">
    <location>
        <begin position="539"/>
        <end position="561"/>
    </location>
</feature>
<feature type="transmembrane region" description="Helical" evidence="9">
    <location>
        <begin position="501"/>
        <end position="527"/>
    </location>
</feature>
<dbReference type="GO" id="GO:0016020">
    <property type="term" value="C:membrane"/>
    <property type="evidence" value="ECO:0007669"/>
    <property type="project" value="UniProtKB-SubCell"/>
</dbReference>
<organism evidence="13 14">
    <name type="scientific">Littorina saxatilis</name>
    <dbReference type="NCBI Taxonomy" id="31220"/>
    <lineage>
        <taxon>Eukaryota</taxon>
        <taxon>Metazoa</taxon>
        <taxon>Spiralia</taxon>
        <taxon>Lophotrochozoa</taxon>
        <taxon>Mollusca</taxon>
        <taxon>Gastropoda</taxon>
        <taxon>Caenogastropoda</taxon>
        <taxon>Littorinimorpha</taxon>
        <taxon>Littorinoidea</taxon>
        <taxon>Littorinidae</taxon>
        <taxon>Littorina</taxon>
    </lineage>
</organism>
<dbReference type="InterPro" id="IPR053066">
    <property type="entry name" value="ADGR_G7"/>
</dbReference>
<keyword evidence="7" id="KW-0325">Glycoprotein</keyword>
<dbReference type="Proteomes" id="UP001374579">
    <property type="component" value="Unassembled WGS sequence"/>
</dbReference>
<feature type="chain" id="PRO_5042882005" evidence="10">
    <location>
        <begin position="22"/>
        <end position="725"/>
    </location>
</feature>
<feature type="domain" description="GAIN-B" evidence="11">
    <location>
        <begin position="252"/>
        <end position="423"/>
    </location>
</feature>
<feature type="transmembrane region" description="Helical" evidence="9">
    <location>
        <begin position="581"/>
        <end position="607"/>
    </location>
</feature>
<dbReference type="GO" id="GO:0004930">
    <property type="term" value="F:G protein-coupled receptor activity"/>
    <property type="evidence" value="ECO:0007669"/>
    <property type="project" value="InterPro"/>
</dbReference>